<protein>
    <submittedName>
        <fullName evidence="2">Uncharacterized protein</fullName>
    </submittedName>
</protein>
<evidence type="ECO:0000313" key="2">
    <source>
        <dbReference type="EMBL" id="CAD9189506.1"/>
    </source>
</evidence>
<proteinExistence type="predicted"/>
<reference evidence="2" key="1">
    <citation type="submission" date="2021-01" db="EMBL/GenBank/DDBJ databases">
        <authorList>
            <person name="Corre E."/>
            <person name="Pelletier E."/>
            <person name="Niang G."/>
            <person name="Scheremetjew M."/>
            <person name="Finn R."/>
            <person name="Kale V."/>
            <person name="Holt S."/>
            <person name="Cochrane G."/>
            <person name="Meng A."/>
            <person name="Brown T."/>
            <person name="Cohen L."/>
        </authorList>
    </citation>
    <scope>NUCLEOTIDE SEQUENCE</scope>
    <source>
        <strain evidence="2">OF101</strain>
    </source>
</reference>
<sequence length="238" mass="25675">MGCGGSVHQLSPTADAKSGKLDQEVQALGVATWATKAEVRASPGHHAVGSTGNRGSDRSRLTMVDADDESDVEVIYEGKTALSRSQIMAASCANGQEAPEVPEPFEASQGKFDEPVLSKIQQEEAAKLAEQRKRFNNQRYRKELATPSSHTPTCHSPSPGSPLKAPTETPRHDLVMGLNLSQPPACQEAMLTDCLPGGVFGDTPREEAPMPTKVRNKHEVFDDDDELLMKEILDSIDV</sequence>
<evidence type="ECO:0000256" key="1">
    <source>
        <dbReference type="SAM" id="MobiDB-lite"/>
    </source>
</evidence>
<dbReference type="EMBL" id="HBGE01111243">
    <property type="protein sequence ID" value="CAD9189506.1"/>
    <property type="molecule type" value="Transcribed_RNA"/>
</dbReference>
<name>A0A7S1SAU7_ALECA</name>
<feature type="region of interest" description="Disordered" evidence="1">
    <location>
        <begin position="1"/>
        <end position="20"/>
    </location>
</feature>
<feature type="region of interest" description="Disordered" evidence="1">
    <location>
        <begin position="41"/>
        <end position="65"/>
    </location>
</feature>
<organism evidence="2">
    <name type="scientific">Alexandrium catenella</name>
    <name type="common">Red tide dinoflagellate</name>
    <name type="synonym">Gonyaulax catenella</name>
    <dbReference type="NCBI Taxonomy" id="2925"/>
    <lineage>
        <taxon>Eukaryota</taxon>
        <taxon>Sar</taxon>
        <taxon>Alveolata</taxon>
        <taxon>Dinophyceae</taxon>
        <taxon>Gonyaulacales</taxon>
        <taxon>Pyrocystaceae</taxon>
        <taxon>Alexandrium</taxon>
    </lineage>
</organism>
<gene>
    <name evidence="2" type="ORF">ACAT0790_LOCUS66280</name>
</gene>
<accession>A0A7S1SAU7</accession>
<feature type="region of interest" description="Disordered" evidence="1">
    <location>
        <begin position="144"/>
        <end position="169"/>
    </location>
</feature>
<feature type="compositionally biased region" description="Low complexity" evidence="1">
    <location>
        <begin position="146"/>
        <end position="162"/>
    </location>
</feature>
<dbReference type="AlphaFoldDB" id="A0A7S1SAU7"/>